<feature type="domain" description="CCHC-type" evidence="1">
    <location>
        <begin position="48"/>
        <end position="64"/>
    </location>
</feature>
<evidence type="ECO:0000313" key="2">
    <source>
        <dbReference type="EMBL" id="JAG04178.1"/>
    </source>
</evidence>
<dbReference type="CDD" id="cd00303">
    <property type="entry name" value="retropepsin_like"/>
    <property type="match status" value="1"/>
</dbReference>
<dbReference type="Gene3D" id="4.10.60.10">
    <property type="entry name" value="Zinc finger, CCHC-type"/>
    <property type="match status" value="1"/>
</dbReference>
<dbReference type="GO" id="GO:0008270">
    <property type="term" value="F:zinc ion binding"/>
    <property type="evidence" value="ECO:0007669"/>
    <property type="project" value="InterPro"/>
</dbReference>
<sequence>QIHSTSYNSVFPVVNAVSSNPPLSTVPPELPDSLSVHPTSAATHDRGKCYFCGRVKHPRSACPAKDKICTNCTKVGHYSSVCRSKKQVTAVVDANTTAIVCAAPKCLSKSVVDVVINDTKAKALIDSGSSSTFVDEGFARRMGL</sequence>
<reference evidence="2" key="2">
    <citation type="submission" date="2014-07" db="EMBL/GenBank/DDBJ databases">
        <authorList>
            <person name="Hull J."/>
        </authorList>
    </citation>
    <scope>NUCLEOTIDE SEQUENCE</scope>
</reference>
<feature type="non-terminal residue" evidence="2">
    <location>
        <position position="144"/>
    </location>
</feature>
<organism evidence="2">
    <name type="scientific">Lygus hesperus</name>
    <name type="common">Western plant bug</name>
    <dbReference type="NCBI Taxonomy" id="30085"/>
    <lineage>
        <taxon>Eukaryota</taxon>
        <taxon>Metazoa</taxon>
        <taxon>Ecdysozoa</taxon>
        <taxon>Arthropoda</taxon>
        <taxon>Hexapoda</taxon>
        <taxon>Insecta</taxon>
        <taxon>Pterygota</taxon>
        <taxon>Neoptera</taxon>
        <taxon>Paraneoptera</taxon>
        <taxon>Hemiptera</taxon>
        <taxon>Heteroptera</taxon>
        <taxon>Panheteroptera</taxon>
        <taxon>Cimicomorpha</taxon>
        <taxon>Miridae</taxon>
        <taxon>Mirini</taxon>
        <taxon>Lygus</taxon>
    </lineage>
</organism>
<feature type="non-terminal residue" evidence="2">
    <location>
        <position position="1"/>
    </location>
</feature>
<dbReference type="SUPFAM" id="SSF50630">
    <property type="entry name" value="Acid proteases"/>
    <property type="match status" value="1"/>
</dbReference>
<feature type="domain" description="CCHC-type" evidence="1">
    <location>
        <begin position="68"/>
        <end position="84"/>
    </location>
</feature>
<proteinExistence type="predicted"/>
<dbReference type="AlphaFoldDB" id="A0A0A9WCE6"/>
<dbReference type="Gene3D" id="2.40.70.10">
    <property type="entry name" value="Acid Proteases"/>
    <property type="match status" value="1"/>
</dbReference>
<dbReference type="GO" id="GO:0003676">
    <property type="term" value="F:nucleic acid binding"/>
    <property type="evidence" value="ECO:0007669"/>
    <property type="project" value="InterPro"/>
</dbReference>
<dbReference type="InterPro" id="IPR036875">
    <property type="entry name" value="Znf_CCHC_sf"/>
</dbReference>
<dbReference type="InterPro" id="IPR021109">
    <property type="entry name" value="Peptidase_aspartic_dom_sf"/>
</dbReference>
<name>A0A0A9WCE6_LYGHE</name>
<dbReference type="InterPro" id="IPR001878">
    <property type="entry name" value="Znf_CCHC"/>
</dbReference>
<accession>A0A0A9WCE6</accession>
<reference evidence="2" key="1">
    <citation type="journal article" date="2014" name="PLoS ONE">
        <title>Transcriptome-Based Identification of ABC Transporters in the Western Tarnished Plant Bug Lygus hesperus.</title>
        <authorList>
            <person name="Hull J.J."/>
            <person name="Chaney K."/>
            <person name="Geib S.M."/>
            <person name="Fabrick J.A."/>
            <person name="Brent C.S."/>
            <person name="Walsh D."/>
            <person name="Lavine L.C."/>
        </authorList>
    </citation>
    <scope>NUCLEOTIDE SEQUENCE</scope>
</reference>
<dbReference type="EMBL" id="GBHO01039426">
    <property type="protein sequence ID" value="JAG04178.1"/>
    <property type="molecule type" value="Transcribed_RNA"/>
</dbReference>
<evidence type="ECO:0000259" key="1">
    <source>
        <dbReference type="SMART" id="SM00343"/>
    </source>
</evidence>
<protein>
    <submittedName>
        <fullName evidence="2">Gag-Pol polyprotein</fullName>
    </submittedName>
</protein>
<dbReference type="SMART" id="SM00343">
    <property type="entry name" value="ZnF_C2HC"/>
    <property type="match status" value="2"/>
</dbReference>
<gene>
    <name evidence="2" type="primary">gag-pol_72</name>
    <name evidence="2" type="ORF">CM83_104624</name>
</gene>
<dbReference type="SUPFAM" id="SSF57756">
    <property type="entry name" value="Retrovirus zinc finger-like domains"/>
    <property type="match status" value="1"/>
</dbReference>